<gene>
    <name evidence="5 7" type="primary">coaE</name>
    <name evidence="7" type="ORF">ACFOOR_08410</name>
</gene>
<dbReference type="PANTHER" id="PTHR10695:SF46">
    <property type="entry name" value="BIFUNCTIONAL COENZYME A SYNTHASE-RELATED"/>
    <property type="match status" value="1"/>
</dbReference>
<evidence type="ECO:0000256" key="4">
    <source>
        <dbReference type="ARBA" id="ARBA00022993"/>
    </source>
</evidence>
<dbReference type="PROSITE" id="PS51219">
    <property type="entry name" value="DPCK"/>
    <property type="match status" value="1"/>
</dbReference>
<evidence type="ECO:0000313" key="7">
    <source>
        <dbReference type="EMBL" id="MFC2926127.1"/>
    </source>
</evidence>
<dbReference type="Pfam" id="PF01121">
    <property type="entry name" value="CoaE"/>
    <property type="match status" value="1"/>
</dbReference>
<evidence type="ECO:0000256" key="3">
    <source>
        <dbReference type="ARBA" id="ARBA00022840"/>
    </source>
</evidence>
<comment type="pathway">
    <text evidence="5">Cofactor biosynthesis; coenzyme A biosynthesis; CoA from (R)-pantothenate: step 5/5.</text>
</comment>
<dbReference type="EMBL" id="JBHRSV010000016">
    <property type="protein sequence ID" value="MFC2926127.1"/>
    <property type="molecule type" value="Genomic_DNA"/>
</dbReference>
<accession>A0ABV6ZXK5</accession>
<dbReference type="SUPFAM" id="SSF52540">
    <property type="entry name" value="P-loop containing nucleoside triphosphate hydrolases"/>
    <property type="match status" value="1"/>
</dbReference>
<evidence type="ECO:0000313" key="8">
    <source>
        <dbReference type="Proteomes" id="UP001595379"/>
    </source>
</evidence>
<dbReference type="CDD" id="cd02022">
    <property type="entry name" value="DPCK"/>
    <property type="match status" value="1"/>
</dbReference>
<keyword evidence="3 5" id="KW-0067">ATP-binding</keyword>
<keyword evidence="5" id="KW-0963">Cytoplasm</keyword>
<dbReference type="InterPro" id="IPR001977">
    <property type="entry name" value="Depp_CoAkinase"/>
</dbReference>
<comment type="similarity">
    <text evidence="1 5">Belongs to the CoaE family.</text>
</comment>
<evidence type="ECO:0000256" key="1">
    <source>
        <dbReference type="ARBA" id="ARBA00009018"/>
    </source>
</evidence>
<keyword evidence="8" id="KW-1185">Reference proteome</keyword>
<evidence type="ECO:0000256" key="5">
    <source>
        <dbReference type="HAMAP-Rule" id="MF_00376"/>
    </source>
</evidence>
<protein>
    <recommendedName>
        <fullName evidence="5 6">Dephospho-CoA kinase</fullName>
        <ecNumber evidence="5 6">2.7.1.24</ecNumber>
    </recommendedName>
    <alternativeName>
        <fullName evidence="5">Dephosphocoenzyme A kinase</fullName>
    </alternativeName>
</protein>
<comment type="function">
    <text evidence="5">Catalyzes the phosphorylation of the 3'-hydroxyl group of dephosphocoenzyme A to form coenzyme A.</text>
</comment>
<dbReference type="RefSeq" id="WP_343164445.1">
    <property type="nucleotide sequence ID" value="NZ_JBHRSV010000016.1"/>
</dbReference>
<dbReference type="GO" id="GO:0004140">
    <property type="term" value="F:dephospho-CoA kinase activity"/>
    <property type="evidence" value="ECO:0007669"/>
    <property type="project" value="UniProtKB-EC"/>
</dbReference>
<proteinExistence type="inferred from homology"/>
<dbReference type="Gene3D" id="3.40.50.300">
    <property type="entry name" value="P-loop containing nucleotide triphosphate hydrolases"/>
    <property type="match status" value="1"/>
</dbReference>
<keyword evidence="2 5" id="KW-0547">Nucleotide-binding</keyword>
<dbReference type="Proteomes" id="UP001595379">
    <property type="component" value="Unassembled WGS sequence"/>
</dbReference>
<keyword evidence="5 7" id="KW-0808">Transferase</keyword>
<evidence type="ECO:0000256" key="6">
    <source>
        <dbReference type="NCBIfam" id="TIGR00152"/>
    </source>
</evidence>
<dbReference type="HAMAP" id="MF_00376">
    <property type="entry name" value="Dephospho_CoA_kinase"/>
    <property type="match status" value="1"/>
</dbReference>
<organism evidence="7 8">
    <name type="scientific">Hyphobacterium vulgare</name>
    <dbReference type="NCBI Taxonomy" id="1736751"/>
    <lineage>
        <taxon>Bacteria</taxon>
        <taxon>Pseudomonadati</taxon>
        <taxon>Pseudomonadota</taxon>
        <taxon>Alphaproteobacteria</taxon>
        <taxon>Maricaulales</taxon>
        <taxon>Maricaulaceae</taxon>
        <taxon>Hyphobacterium</taxon>
    </lineage>
</organism>
<dbReference type="EC" id="2.7.1.24" evidence="5 6"/>
<reference evidence="8" key="1">
    <citation type="journal article" date="2019" name="Int. J. Syst. Evol. Microbiol.">
        <title>The Global Catalogue of Microorganisms (GCM) 10K type strain sequencing project: providing services to taxonomists for standard genome sequencing and annotation.</title>
        <authorList>
            <consortium name="The Broad Institute Genomics Platform"/>
            <consortium name="The Broad Institute Genome Sequencing Center for Infectious Disease"/>
            <person name="Wu L."/>
            <person name="Ma J."/>
        </authorList>
    </citation>
    <scope>NUCLEOTIDE SEQUENCE [LARGE SCALE GENOMIC DNA]</scope>
    <source>
        <strain evidence="8">KCTC 52487</strain>
    </source>
</reference>
<dbReference type="NCBIfam" id="TIGR00152">
    <property type="entry name" value="dephospho-CoA kinase"/>
    <property type="match status" value="1"/>
</dbReference>
<sequence>MKLIGLTGSIGMGKSTTATMFAEAGVPVFDADAAVHTLYAPGGDAVAEIEAAFPGTTGPEGVDRARLSAALARDPTGFEKLEAIVHPLVAAAREAFLEEARADGHWAVILDIPLLFESGREDAFDVLVVVSAPEDVQRERVLARPGMTAEKFEAIKARQTPDHEKRARADFVVDTSQGLDHAREQVRRIIAALRPAANGGKN</sequence>
<evidence type="ECO:0000256" key="2">
    <source>
        <dbReference type="ARBA" id="ARBA00022741"/>
    </source>
</evidence>
<dbReference type="PANTHER" id="PTHR10695">
    <property type="entry name" value="DEPHOSPHO-COA KINASE-RELATED"/>
    <property type="match status" value="1"/>
</dbReference>
<keyword evidence="4 5" id="KW-0173">Coenzyme A biosynthesis</keyword>
<comment type="subcellular location">
    <subcellularLocation>
        <location evidence="5">Cytoplasm</location>
    </subcellularLocation>
</comment>
<dbReference type="InterPro" id="IPR027417">
    <property type="entry name" value="P-loop_NTPase"/>
</dbReference>
<comment type="catalytic activity">
    <reaction evidence="5">
        <text>3'-dephospho-CoA + ATP = ADP + CoA + H(+)</text>
        <dbReference type="Rhea" id="RHEA:18245"/>
        <dbReference type="ChEBI" id="CHEBI:15378"/>
        <dbReference type="ChEBI" id="CHEBI:30616"/>
        <dbReference type="ChEBI" id="CHEBI:57287"/>
        <dbReference type="ChEBI" id="CHEBI:57328"/>
        <dbReference type="ChEBI" id="CHEBI:456216"/>
        <dbReference type="EC" id="2.7.1.24"/>
    </reaction>
</comment>
<name>A0ABV6ZXK5_9PROT</name>
<feature type="binding site" evidence="5">
    <location>
        <begin position="11"/>
        <end position="16"/>
    </location>
    <ligand>
        <name>ATP</name>
        <dbReference type="ChEBI" id="CHEBI:30616"/>
    </ligand>
</feature>
<keyword evidence="5 7" id="KW-0418">Kinase</keyword>
<comment type="caution">
    <text evidence="7">The sequence shown here is derived from an EMBL/GenBank/DDBJ whole genome shotgun (WGS) entry which is preliminary data.</text>
</comment>